<dbReference type="AlphaFoldDB" id="A0A2Z7B2C8"/>
<protein>
    <submittedName>
        <fullName evidence="2">Uncharacterized protein</fullName>
    </submittedName>
</protein>
<proteinExistence type="predicted"/>
<sequence length="116" mass="13174">MNAGSSSEMRQRDDVLSRKPDASSFCLRRTRVNASSFRGIQISRGGRNLLELCVEVCQRVLGLVQNDVVWLSWNGVVWLSVWLRDLVREREMSVEEAREKSGCIAGRRCQRGSTCL</sequence>
<evidence type="ECO:0000256" key="1">
    <source>
        <dbReference type="SAM" id="MobiDB-lite"/>
    </source>
</evidence>
<name>A0A2Z7B2C8_9LAMI</name>
<accession>A0A2Z7B2C8</accession>
<evidence type="ECO:0000313" key="3">
    <source>
        <dbReference type="Proteomes" id="UP000250235"/>
    </source>
</evidence>
<keyword evidence="3" id="KW-1185">Reference proteome</keyword>
<dbReference type="EMBL" id="KV010126">
    <property type="protein sequence ID" value="KZV28491.1"/>
    <property type="molecule type" value="Genomic_DNA"/>
</dbReference>
<gene>
    <name evidence="2" type="ORF">F511_14113</name>
</gene>
<organism evidence="2 3">
    <name type="scientific">Dorcoceras hygrometricum</name>
    <dbReference type="NCBI Taxonomy" id="472368"/>
    <lineage>
        <taxon>Eukaryota</taxon>
        <taxon>Viridiplantae</taxon>
        <taxon>Streptophyta</taxon>
        <taxon>Embryophyta</taxon>
        <taxon>Tracheophyta</taxon>
        <taxon>Spermatophyta</taxon>
        <taxon>Magnoliopsida</taxon>
        <taxon>eudicotyledons</taxon>
        <taxon>Gunneridae</taxon>
        <taxon>Pentapetalae</taxon>
        <taxon>asterids</taxon>
        <taxon>lamiids</taxon>
        <taxon>Lamiales</taxon>
        <taxon>Gesneriaceae</taxon>
        <taxon>Didymocarpoideae</taxon>
        <taxon>Trichosporeae</taxon>
        <taxon>Loxocarpinae</taxon>
        <taxon>Dorcoceras</taxon>
    </lineage>
</organism>
<feature type="compositionally biased region" description="Basic and acidic residues" evidence="1">
    <location>
        <begin position="9"/>
        <end position="20"/>
    </location>
</feature>
<feature type="region of interest" description="Disordered" evidence="1">
    <location>
        <begin position="1"/>
        <end position="20"/>
    </location>
</feature>
<evidence type="ECO:0000313" key="2">
    <source>
        <dbReference type="EMBL" id="KZV28491.1"/>
    </source>
</evidence>
<dbReference type="Proteomes" id="UP000250235">
    <property type="component" value="Unassembled WGS sequence"/>
</dbReference>
<reference evidence="2 3" key="1">
    <citation type="journal article" date="2015" name="Proc. Natl. Acad. Sci. U.S.A.">
        <title>The resurrection genome of Boea hygrometrica: A blueprint for survival of dehydration.</title>
        <authorList>
            <person name="Xiao L."/>
            <person name="Yang G."/>
            <person name="Zhang L."/>
            <person name="Yang X."/>
            <person name="Zhao S."/>
            <person name="Ji Z."/>
            <person name="Zhou Q."/>
            <person name="Hu M."/>
            <person name="Wang Y."/>
            <person name="Chen M."/>
            <person name="Xu Y."/>
            <person name="Jin H."/>
            <person name="Xiao X."/>
            <person name="Hu G."/>
            <person name="Bao F."/>
            <person name="Hu Y."/>
            <person name="Wan P."/>
            <person name="Li L."/>
            <person name="Deng X."/>
            <person name="Kuang T."/>
            <person name="Xiang C."/>
            <person name="Zhu J.K."/>
            <person name="Oliver M.J."/>
            <person name="He Y."/>
        </authorList>
    </citation>
    <scope>NUCLEOTIDE SEQUENCE [LARGE SCALE GENOMIC DNA]</scope>
    <source>
        <strain evidence="3">cv. XS01</strain>
    </source>
</reference>